<reference evidence="2 3" key="1">
    <citation type="journal article" date="2019" name="G3 (Bethesda)">
        <title>Sequencing of a Wild Apple (Malus baccata) Genome Unravels the Differences Between Cultivated and Wild Apple Species Regarding Disease Resistance and Cold Tolerance.</title>
        <authorList>
            <person name="Chen X."/>
        </authorList>
    </citation>
    <scope>NUCLEOTIDE SEQUENCE [LARGE SCALE GENOMIC DNA]</scope>
    <source>
        <strain evidence="3">cv. Shandingzi</strain>
        <tissue evidence="2">Leaves</tissue>
    </source>
</reference>
<evidence type="ECO:0000313" key="2">
    <source>
        <dbReference type="EMBL" id="TQD84251.1"/>
    </source>
</evidence>
<evidence type="ECO:0000313" key="3">
    <source>
        <dbReference type="Proteomes" id="UP000315295"/>
    </source>
</evidence>
<dbReference type="PANTHER" id="PTHR33240">
    <property type="entry name" value="OS08G0508500 PROTEIN"/>
    <property type="match status" value="1"/>
</dbReference>
<dbReference type="SUPFAM" id="SSF50630">
    <property type="entry name" value="Acid proteases"/>
    <property type="match status" value="1"/>
</dbReference>
<name>A0A540LCQ7_MALBA</name>
<organism evidence="2 3">
    <name type="scientific">Malus baccata</name>
    <name type="common">Siberian crab apple</name>
    <name type="synonym">Pyrus baccata</name>
    <dbReference type="NCBI Taxonomy" id="106549"/>
    <lineage>
        <taxon>Eukaryota</taxon>
        <taxon>Viridiplantae</taxon>
        <taxon>Streptophyta</taxon>
        <taxon>Embryophyta</taxon>
        <taxon>Tracheophyta</taxon>
        <taxon>Spermatophyta</taxon>
        <taxon>Magnoliopsida</taxon>
        <taxon>eudicotyledons</taxon>
        <taxon>Gunneridae</taxon>
        <taxon>Pentapetalae</taxon>
        <taxon>rosids</taxon>
        <taxon>fabids</taxon>
        <taxon>Rosales</taxon>
        <taxon>Rosaceae</taxon>
        <taxon>Amygdaloideae</taxon>
        <taxon>Maleae</taxon>
        <taxon>Malus</taxon>
    </lineage>
</organism>
<protein>
    <recommendedName>
        <fullName evidence="4">Retrotransposon gag domain-containing protein</fullName>
    </recommendedName>
</protein>
<dbReference type="Proteomes" id="UP000315295">
    <property type="component" value="Unassembled WGS sequence"/>
</dbReference>
<evidence type="ECO:0008006" key="4">
    <source>
        <dbReference type="Google" id="ProtNLM"/>
    </source>
</evidence>
<dbReference type="PANTHER" id="PTHR33240:SF8">
    <property type="entry name" value="OS03G0439900 PROTEIN"/>
    <property type="match status" value="1"/>
</dbReference>
<dbReference type="CDD" id="cd00303">
    <property type="entry name" value="retropepsin_like"/>
    <property type="match status" value="1"/>
</dbReference>
<dbReference type="Gene3D" id="2.40.70.10">
    <property type="entry name" value="Acid Proteases"/>
    <property type="match status" value="1"/>
</dbReference>
<proteinExistence type="predicted"/>
<feature type="region of interest" description="Disordered" evidence="1">
    <location>
        <begin position="267"/>
        <end position="288"/>
    </location>
</feature>
<accession>A0A540LCQ7</accession>
<dbReference type="EMBL" id="VIEB01000646">
    <property type="protein sequence ID" value="TQD84251.1"/>
    <property type="molecule type" value="Genomic_DNA"/>
</dbReference>
<dbReference type="AlphaFoldDB" id="A0A540LCQ7"/>
<sequence>MTNNYSKFSIPIHQILRDVKNEPWFKLPKQPKADTSKLGHTKYCAFHRGPGHTTNDCYTWKNYLEKLVKEGKVDRYLDKPVEQPKRNADGDEEPPTKMIRINGIFAESEHLGATNNSKKRKIQQALLISQVQAVDTQPGPIIGFTEQDAEGVDFPHDDALVVSVQLAHAIVDRMMVDNGSAVNLLQLSVIQKMGLESTIIRRAEVLTGFNGHTSTAIGHIILDVKTPPVVSKQTFTIVSDPSPYNGILGRLWLIKLDAVTSSSIKKSDSASREEELERSSLTRPHPDDALCKC</sequence>
<comment type="caution">
    <text evidence="2">The sequence shown here is derived from an EMBL/GenBank/DDBJ whole genome shotgun (WGS) entry which is preliminary data.</text>
</comment>
<keyword evidence="3" id="KW-1185">Reference proteome</keyword>
<dbReference type="InterPro" id="IPR021109">
    <property type="entry name" value="Peptidase_aspartic_dom_sf"/>
</dbReference>
<evidence type="ECO:0000256" key="1">
    <source>
        <dbReference type="SAM" id="MobiDB-lite"/>
    </source>
</evidence>
<gene>
    <name evidence="2" type="ORF">C1H46_030182</name>
</gene>